<proteinExistence type="predicted"/>
<keyword evidence="1" id="KW-0472">Membrane</keyword>
<protein>
    <submittedName>
        <fullName evidence="2">Uncharacterized protein</fullName>
    </submittedName>
</protein>
<comment type="caution">
    <text evidence="2">The sequence shown here is derived from an EMBL/GenBank/DDBJ whole genome shotgun (WGS) entry which is preliminary data.</text>
</comment>
<gene>
    <name evidence="2" type="ORF">AFUS01_LOCUS42974</name>
</gene>
<feature type="transmembrane region" description="Helical" evidence="1">
    <location>
        <begin position="160"/>
        <end position="180"/>
    </location>
</feature>
<organism evidence="2 3">
    <name type="scientific">Allacma fusca</name>
    <dbReference type="NCBI Taxonomy" id="39272"/>
    <lineage>
        <taxon>Eukaryota</taxon>
        <taxon>Metazoa</taxon>
        <taxon>Ecdysozoa</taxon>
        <taxon>Arthropoda</taxon>
        <taxon>Hexapoda</taxon>
        <taxon>Collembola</taxon>
        <taxon>Symphypleona</taxon>
        <taxon>Sminthuridae</taxon>
        <taxon>Allacma</taxon>
    </lineage>
</organism>
<keyword evidence="1" id="KW-1133">Transmembrane helix</keyword>
<dbReference type="OrthoDB" id="8298640at2759"/>
<feature type="transmembrane region" description="Helical" evidence="1">
    <location>
        <begin position="412"/>
        <end position="429"/>
    </location>
</feature>
<sequence length="430" mass="48846">MAAEIQDIFDIYYPTLNVGGKIGFLPTAAFKNSEQKDEDRKGNFSFYSTMTAFIRGLFHTVFLTYFAFTICMGFQCTFATLCSSATLAMKITLSGWMLTALFSFASILIHFCKSTGSAGFLDKFRRMQSKIINDNLNLTTKGWSVKEFLAREKNIYNVSFFFELGSIVTITVFVGLNVNLSPRAPAFLYALVPPEIEIPWLRNLSLGFQIWYTLLLGGVRLVTQVYKGLMYRGFTLCGRIISTTPDEVVSADIGTSIKCATNMRTCIQDIILPPVNCTNRAGNFEEAVTCYKEMRTTMKSYNELFSKSLVCFKAISLILTTVLLYAALNDQVQQPKAGLLVFYTASILHCIMVYRTLYFMGQFYPITSEFRSKWRRYLAWNGLLTERNKALLHTCDSFGFEVGNFYTMKPSTLFTFYSILLSYVILVFQL</sequence>
<feature type="transmembrane region" description="Helical" evidence="1">
    <location>
        <begin position="340"/>
        <end position="366"/>
    </location>
</feature>
<feature type="transmembrane region" description="Helical" evidence="1">
    <location>
        <begin position="93"/>
        <end position="121"/>
    </location>
</feature>
<feature type="transmembrane region" description="Helical" evidence="1">
    <location>
        <begin position="304"/>
        <end position="328"/>
    </location>
</feature>
<feature type="transmembrane region" description="Helical" evidence="1">
    <location>
        <begin position="200"/>
        <end position="222"/>
    </location>
</feature>
<dbReference type="Proteomes" id="UP000708208">
    <property type="component" value="Unassembled WGS sequence"/>
</dbReference>
<evidence type="ECO:0000313" key="2">
    <source>
        <dbReference type="EMBL" id="CAG7833337.1"/>
    </source>
</evidence>
<feature type="transmembrane region" description="Helical" evidence="1">
    <location>
        <begin position="57"/>
        <end position="81"/>
    </location>
</feature>
<reference evidence="2" key="1">
    <citation type="submission" date="2021-06" db="EMBL/GenBank/DDBJ databases">
        <authorList>
            <person name="Hodson N. C."/>
            <person name="Mongue J. A."/>
            <person name="Jaron S. K."/>
        </authorList>
    </citation>
    <scope>NUCLEOTIDE SEQUENCE</scope>
</reference>
<dbReference type="EMBL" id="CAJVCH010569847">
    <property type="protein sequence ID" value="CAG7833337.1"/>
    <property type="molecule type" value="Genomic_DNA"/>
</dbReference>
<dbReference type="AlphaFoldDB" id="A0A8J2PYR2"/>
<keyword evidence="1" id="KW-0812">Transmembrane</keyword>
<evidence type="ECO:0000256" key="1">
    <source>
        <dbReference type="SAM" id="Phobius"/>
    </source>
</evidence>
<name>A0A8J2PYR2_9HEXA</name>
<evidence type="ECO:0000313" key="3">
    <source>
        <dbReference type="Proteomes" id="UP000708208"/>
    </source>
</evidence>
<accession>A0A8J2PYR2</accession>
<keyword evidence="3" id="KW-1185">Reference proteome</keyword>